<reference evidence="5 6" key="2">
    <citation type="journal article" date="2012" name="J. Bacteriol.">
        <title>Complete genome sequences of Desulfosporosinus orientis DSM765T, Desulfosporosinus youngiae DSM17734T, Desulfosporosinus meridiei DSM13257T, and Desulfosporosinus acidiphilus DSM22704T.</title>
        <authorList>
            <person name="Pester M."/>
            <person name="Brambilla E."/>
            <person name="Alazard D."/>
            <person name="Rattei T."/>
            <person name="Weinmaier T."/>
            <person name="Han J."/>
            <person name="Lucas S."/>
            <person name="Lapidus A."/>
            <person name="Cheng J.F."/>
            <person name="Goodwin L."/>
            <person name="Pitluck S."/>
            <person name="Peters L."/>
            <person name="Ovchinnikova G."/>
            <person name="Teshima H."/>
            <person name="Detter J.C."/>
            <person name="Han C.S."/>
            <person name="Tapia R."/>
            <person name="Land M.L."/>
            <person name="Hauser L."/>
            <person name="Kyrpides N.C."/>
            <person name="Ivanova N.N."/>
            <person name="Pagani I."/>
            <person name="Huntmann M."/>
            <person name="Wei C.L."/>
            <person name="Davenport K.W."/>
            <person name="Daligault H."/>
            <person name="Chain P.S."/>
            <person name="Chen A."/>
            <person name="Mavromatis K."/>
            <person name="Markowitz V."/>
            <person name="Szeto E."/>
            <person name="Mikhailova N."/>
            <person name="Pati A."/>
            <person name="Wagner M."/>
            <person name="Woyke T."/>
            <person name="Ollivier B."/>
            <person name="Klenk H.P."/>
            <person name="Spring S."/>
            <person name="Loy A."/>
        </authorList>
    </citation>
    <scope>NUCLEOTIDE SEQUENCE [LARGE SCALE GENOMIC DNA]</scope>
    <source>
        <strain evidence="6">ATCC 19365 / DSM 765 / NCIMB 8382 / VKM B-1628</strain>
    </source>
</reference>
<dbReference type="InterPro" id="IPR029442">
    <property type="entry name" value="GyrI-like"/>
</dbReference>
<evidence type="ECO:0000313" key="5">
    <source>
        <dbReference type="EMBL" id="AET68081.1"/>
    </source>
</evidence>
<evidence type="ECO:0000256" key="1">
    <source>
        <dbReference type="ARBA" id="ARBA00023015"/>
    </source>
</evidence>
<dbReference type="PATRIC" id="fig|768706.3.peg.2537"/>
<dbReference type="InterPro" id="IPR011256">
    <property type="entry name" value="Reg_factor_effector_dom_sf"/>
</dbReference>
<dbReference type="Pfam" id="PF06445">
    <property type="entry name" value="GyrI-like"/>
    <property type="match status" value="1"/>
</dbReference>
<dbReference type="GO" id="GO:0003700">
    <property type="term" value="F:DNA-binding transcription factor activity"/>
    <property type="evidence" value="ECO:0007669"/>
    <property type="project" value="InterPro"/>
</dbReference>
<dbReference type="GO" id="GO:0043565">
    <property type="term" value="F:sequence-specific DNA binding"/>
    <property type="evidence" value="ECO:0007669"/>
    <property type="project" value="InterPro"/>
</dbReference>
<name>G7WGK4_DESOD</name>
<dbReference type="HOGENOM" id="CLU_000445_81_1_9"/>
<dbReference type="Gene3D" id="1.10.10.60">
    <property type="entry name" value="Homeodomain-like"/>
    <property type="match status" value="2"/>
</dbReference>
<keyword evidence="1" id="KW-0805">Transcription regulation</keyword>
<dbReference type="PROSITE" id="PS00041">
    <property type="entry name" value="HTH_ARAC_FAMILY_1"/>
    <property type="match status" value="1"/>
</dbReference>
<dbReference type="eggNOG" id="COG3449">
    <property type="taxonomic scope" value="Bacteria"/>
</dbReference>
<dbReference type="SUPFAM" id="SSF46689">
    <property type="entry name" value="Homeodomain-like"/>
    <property type="match status" value="2"/>
</dbReference>
<reference evidence="6" key="1">
    <citation type="submission" date="2011-11" db="EMBL/GenBank/DDBJ databases">
        <title>Complete sequence of Desulfosporosinus orientis DSM 765.</title>
        <authorList>
            <person name="Lucas S."/>
            <person name="Han J."/>
            <person name="Lapidus A."/>
            <person name="Cheng J.-F."/>
            <person name="Goodwin L."/>
            <person name="Pitluck S."/>
            <person name="Peters L."/>
            <person name="Ovchinnikova G."/>
            <person name="Teshima H."/>
            <person name="Detter J.C."/>
            <person name="Han C."/>
            <person name="Tapia R."/>
            <person name="Land M."/>
            <person name="Hauser L."/>
            <person name="Kyrpides N."/>
            <person name="Ivanova N."/>
            <person name="Pagani I."/>
            <person name="Pester M."/>
            <person name="Spring S."/>
            <person name="Ollivier B."/>
            <person name="Rattei T."/>
            <person name="Klenk H.-P."/>
            <person name="Wagner M."/>
            <person name="Loy A."/>
            <person name="Woyke T."/>
        </authorList>
    </citation>
    <scope>NUCLEOTIDE SEQUENCE [LARGE SCALE GENOMIC DNA]</scope>
    <source>
        <strain evidence="6">ATCC 19365 / DSM 765 / NCIMB 8382 / VKM B-1628</strain>
    </source>
</reference>
<dbReference type="InterPro" id="IPR018062">
    <property type="entry name" value="HTH_AraC-typ_CS"/>
</dbReference>
<gene>
    <name evidence="5" type="ordered locus">Desor_2525</name>
</gene>
<dbReference type="PANTHER" id="PTHR47504">
    <property type="entry name" value="RIGHT ORIGIN-BINDING PROTEIN"/>
    <property type="match status" value="1"/>
</dbReference>
<dbReference type="eggNOG" id="COG2207">
    <property type="taxonomic scope" value="Bacteria"/>
</dbReference>
<evidence type="ECO:0000313" key="6">
    <source>
        <dbReference type="Proteomes" id="UP000006346"/>
    </source>
</evidence>
<dbReference type="STRING" id="768706.Desor_2525"/>
<dbReference type="Gene3D" id="3.20.80.10">
    <property type="entry name" value="Regulatory factor, effector binding domain"/>
    <property type="match status" value="1"/>
</dbReference>
<dbReference type="EMBL" id="CP003108">
    <property type="protein sequence ID" value="AET68081.1"/>
    <property type="molecule type" value="Genomic_DNA"/>
</dbReference>
<keyword evidence="3" id="KW-0804">Transcription</keyword>
<dbReference type="SUPFAM" id="SSF55136">
    <property type="entry name" value="Probable bacterial effector-binding domain"/>
    <property type="match status" value="1"/>
</dbReference>
<feature type="domain" description="HTH araC/xylS-type" evidence="4">
    <location>
        <begin position="11"/>
        <end position="109"/>
    </location>
</feature>
<dbReference type="SMART" id="SM00342">
    <property type="entry name" value="HTH_ARAC"/>
    <property type="match status" value="1"/>
</dbReference>
<evidence type="ECO:0000256" key="3">
    <source>
        <dbReference type="ARBA" id="ARBA00023163"/>
    </source>
</evidence>
<dbReference type="PANTHER" id="PTHR47504:SF6">
    <property type="entry name" value="ARAC-FAMILY TRANSCRIPTIONAL REGULATOR"/>
    <property type="match status" value="1"/>
</dbReference>
<dbReference type="AlphaFoldDB" id="G7WGK4"/>
<dbReference type="Proteomes" id="UP000006346">
    <property type="component" value="Chromosome"/>
</dbReference>
<keyword evidence="2 5" id="KW-0238">DNA-binding</keyword>
<protein>
    <submittedName>
        <fullName evidence="5">DNA-binding domain-containing protein, AraC-type</fullName>
    </submittedName>
</protein>
<sequence>MNIIITSELIKQSIDYIMQHIDEEISIEDVANYCNYSKYYFSRVFKAETGESTYAFIKRLKMERSALRLKLEKDKSITDIGVSYGYSSSNYSSAFKKHHNISPAEFRKAMYTAIAPHPFYADKLARFKSFMEYDQKIIITELDDFVVIHERHIGNYNELGKNWLEFTEKYHDCIKDDTLLIERFYDDPSITSVKQCLYELCMTVDQNCPLDNVIIIPGGGFAKFRFEGLIQDIFAAFQGVFTVWLPESGYEMRESYGLDIYRAIDRESMRVVMDLCIPIK</sequence>
<dbReference type="Pfam" id="PF12833">
    <property type="entry name" value="HTH_18"/>
    <property type="match status" value="1"/>
</dbReference>
<dbReference type="PROSITE" id="PS01124">
    <property type="entry name" value="HTH_ARAC_FAMILY_2"/>
    <property type="match status" value="1"/>
</dbReference>
<accession>G7WGK4</accession>
<keyword evidence="6" id="KW-1185">Reference proteome</keyword>
<dbReference type="InterPro" id="IPR018060">
    <property type="entry name" value="HTH_AraC"/>
</dbReference>
<dbReference type="InterPro" id="IPR010499">
    <property type="entry name" value="AraC_E-bd"/>
</dbReference>
<evidence type="ECO:0000259" key="4">
    <source>
        <dbReference type="PROSITE" id="PS01124"/>
    </source>
</evidence>
<dbReference type="KEGG" id="dor:Desor_2525"/>
<organism evidence="5 6">
    <name type="scientific">Desulfosporosinus orientis (strain ATCC 19365 / DSM 765 / NCIMB 8382 / VKM B-1628 / Singapore I)</name>
    <name type="common">Desulfotomaculum orientis</name>
    <dbReference type="NCBI Taxonomy" id="768706"/>
    <lineage>
        <taxon>Bacteria</taxon>
        <taxon>Bacillati</taxon>
        <taxon>Bacillota</taxon>
        <taxon>Clostridia</taxon>
        <taxon>Eubacteriales</taxon>
        <taxon>Desulfitobacteriaceae</taxon>
        <taxon>Desulfosporosinus</taxon>
    </lineage>
</organism>
<dbReference type="InterPro" id="IPR050959">
    <property type="entry name" value="MarA-like"/>
</dbReference>
<evidence type="ECO:0000256" key="2">
    <source>
        <dbReference type="ARBA" id="ARBA00023125"/>
    </source>
</evidence>
<dbReference type="SMART" id="SM00871">
    <property type="entry name" value="AraC_E_bind"/>
    <property type="match status" value="1"/>
</dbReference>
<dbReference type="InterPro" id="IPR009057">
    <property type="entry name" value="Homeodomain-like_sf"/>
</dbReference>
<proteinExistence type="predicted"/>